<evidence type="ECO:0000256" key="3">
    <source>
        <dbReference type="ARBA" id="ARBA00022722"/>
    </source>
</evidence>
<dbReference type="Proteomes" id="UP000663903">
    <property type="component" value="Chromosome"/>
</dbReference>
<keyword evidence="2 8" id="KW-1277">Toxin-antitoxin system</keyword>
<dbReference type="RefSeq" id="WP_208008226.1">
    <property type="nucleotide sequence ID" value="NZ_CP071796.1"/>
</dbReference>
<dbReference type="GO" id="GO:0000287">
    <property type="term" value="F:magnesium ion binding"/>
    <property type="evidence" value="ECO:0007669"/>
    <property type="project" value="UniProtKB-UniRule"/>
</dbReference>
<evidence type="ECO:0000256" key="8">
    <source>
        <dbReference type="HAMAP-Rule" id="MF_00265"/>
    </source>
</evidence>
<gene>
    <name evidence="8" type="primary">vapC</name>
    <name evidence="10" type="ORF">J1M35_16455</name>
</gene>
<evidence type="ECO:0000313" key="10">
    <source>
        <dbReference type="EMBL" id="QTD44662.1"/>
    </source>
</evidence>
<evidence type="ECO:0000256" key="2">
    <source>
        <dbReference type="ARBA" id="ARBA00022649"/>
    </source>
</evidence>
<feature type="binding site" evidence="8">
    <location>
        <position position="5"/>
    </location>
    <ligand>
        <name>Mg(2+)</name>
        <dbReference type="ChEBI" id="CHEBI:18420"/>
    </ligand>
</feature>
<dbReference type="GO" id="GO:0090729">
    <property type="term" value="F:toxin activity"/>
    <property type="evidence" value="ECO:0007669"/>
    <property type="project" value="UniProtKB-KW"/>
</dbReference>
<name>A0A975CGV3_9BURK</name>
<reference evidence="10" key="1">
    <citation type="submission" date="2021-03" db="EMBL/GenBank/DDBJ databases">
        <title>Ottowia sp. 27C isolated from the cloaca of a Giant Asian pond turtle (Heosemys grandis).</title>
        <authorList>
            <person name="Spergser J."/>
            <person name="Busse H.-J."/>
        </authorList>
    </citation>
    <scope>NUCLEOTIDE SEQUENCE</scope>
    <source>
        <strain evidence="10">27C</strain>
    </source>
</reference>
<dbReference type="InterPro" id="IPR002716">
    <property type="entry name" value="PIN_dom"/>
</dbReference>
<comment type="cofactor">
    <cofactor evidence="1 8">
        <name>Mg(2+)</name>
        <dbReference type="ChEBI" id="CHEBI:18420"/>
    </cofactor>
</comment>
<evidence type="ECO:0000259" key="9">
    <source>
        <dbReference type="Pfam" id="PF01850"/>
    </source>
</evidence>
<feature type="binding site" evidence="8">
    <location>
        <position position="104"/>
    </location>
    <ligand>
        <name>Mg(2+)</name>
        <dbReference type="ChEBI" id="CHEBI:18420"/>
    </ligand>
</feature>
<keyword evidence="4 8" id="KW-0479">Metal-binding</keyword>
<dbReference type="GO" id="GO:0004540">
    <property type="term" value="F:RNA nuclease activity"/>
    <property type="evidence" value="ECO:0007669"/>
    <property type="project" value="InterPro"/>
</dbReference>
<dbReference type="InterPro" id="IPR022907">
    <property type="entry name" value="VapC_family"/>
</dbReference>
<dbReference type="HAMAP" id="MF_00265">
    <property type="entry name" value="VapC_Nob1"/>
    <property type="match status" value="1"/>
</dbReference>
<keyword evidence="8" id="KW-0800">Toxin</keyword>
<protein>
    <recommendedName>
        <fullName evidence="8">Ribonuclease VapC</fullName>
        <shortName evidence="8">RNase VapC</shortName>
        <ecNumber evidence="8">3.1.-.-</ecNumber>
    </recommendedName>
    <alternativeName>
        <fullName evidence="8">Toxin VapC</fullName>
    </alternativeName>
</protein>
<dbReference type="AlphaFoldDB" id="A0A975CGV3"/>
<dbReference type="InterPro" id="IPR050556">
    <property type="entry name" value="Type_II_TA_system_RNase"/>
</dbReference>
<evidence type="ECO:0000256" key="1">
    <source>
        <dbReference type="ARBA" id="ARBA00001946"/>
    </source>
</evidence>
<evidence type="ECO:0000256" key="6">
    <source>
        <dbReference type="ARBA" id="ARBA00022842"/>
    </source>
</evidence>
<organism evidence="10 11">
    <name type="scientific">Ottowia testudinis</name>
    <dbReference type="NCBI Taxonomy" id="2816950"/>
    <lineage>
        <taxon>Bacteria</taxon>
        <taxon>Pseudomonadati</taxon>
        <taxon>Pseudomonadota</taxon>
        <taxon>Betaproteobacteria</taxon>
        <taxon>Burkholderiales</taxon>
        <taxon>Comamonadaceae</taxon>
        <taxon>Ottowia</taxon>
    </lineage>
</organism>
<comment type="similarity">
    <text evidence="7 8">Belongs to the PINc/VapC protein family.</text>
</comment>
<evidence type="ECO:0000256" key="4">
    <source>
        <dbReference type="ARBA" id="ARBA00022723"/>
    </source>
</evidence>
<dbReference type="Gene3D" id="3.40.50.1010">
    <property type="entry name" value="5'-nuclease"/>
    <property type="match status" value="1"/>
</dbReference>
<dbReference type="CDD" id="cd18746">
    <property type="entry name" value="PIN_VapC4-5_FitB-like"/>
    <property type="match status" value="1"/>
</dbReference>
<keyword evidence="5 8" id="KW-0378">Hydrolase</keyword>
<dbReference type="InterPro" id="IPR029060">
    <property type="entry name" value="PIN-like_dom_sf"/>
</dbReference>
<dbReference type="GO" id="GO:0016787">
    <property type="term" value="F:hydrolase activity"/>
    <property type="evidence" value="ECO:0007669"/>
    <property type="project" value="UniProtKB-KW"/>
</dbReference>
<dbReference type="EC" id="3.1.-.-" evidence="8"/>
<dbReference type="PANTHER" id="PTHR33653">
    <property type="entry name" value="RIBONUCLEASE VAPC2"/>
    <property type="match status" value="1"/>
</dbReference>
<evidence type="ECO:0000256" key="5">
    <source>
        <dbReference type="ARBA" id="ARBA00022801"/>
    </source>
</evidence>
<sequence>MFLLDTNTISELRKVGAGKADPRVARWVQGVAPTELHVSAITLEELEIGVLRMERRDAAQGAVLRHWLAQQVLPAFDGRILPVDAPVVRLSARMHVPNPQPTRDAYIAATALVHGLTVVSRNVADFAACGASVLNPWEWPV</sequence>
<evidence type="ECO:0000256" key="7">
    <source>
        <dbReference type="ARBA" id="ARBA00038093"/>
    </source>
</evidence>
<dbReference type="PANTHER" id="PTHR33653:SF1">
    <property type="entry name" value="RIBONUCLEASE VAPC2"/>
    <property type="match status" value="1"/>
</dbReference>
<comment type="function">
    <text evidence="8">Toxic component of a toxin-antitoxin (TA) system. An RNase.</text>
</comment>
<evidence type="ECO:0000313" key="11">
    <source>
        <dbReference type="Proteomes" id="UP000663903"/>
    </source>
</evidence>
<dbReference type="Pfam" id="PF01850">
    <property type="entry name" value="PIN"/>
    <property type="match status" value="1"/>
</dbReference>
<proteinExistence type="inferred from homology"/>
<keyword evidence="3 8" id="KW-0540">Nuclease</keyword>
<keyword evidence="6 8" id="KW-0460">Magnesium</keyword>
<dbReference type="KEGG" id="otd:J1M35_16455"/>
<dbReference type="SUPFAM" id="SSF88723">
    <property type="entry name" value="PIN domain-like"/>
    <property type="match status" value="1"/>
</dbReference>
<keyword evidence="11" id="KW-1185">Reference proteome</keyword>
<dbReference type="EMBL" id="CP071796">
    <property type="protein sequence ID" value="QTD44662.1"/>
    <property type="molecule type" value="Genomic_DNA"/>
</dbReference>
<accession>A0A975CGV3</accession>
<feature type="domain" description="PIN" evidence="9">
    <location>
        <begin position="3"/>
        <end position="122"/>
    </location>
</feature>